<dbReference type="Pfam" id="PF05006">
    <property type="entry name" value="PIF3"/>
    <property type="match status" value="1"/>
</dbReference>
<organism evidence="2 3">
    <name type="scientific">Musca hytrovirus</name>
    <name type="common">isolate Musca domestica/United States/Boucias/-</name>
    <name type="synonym">MHV</name>
    <dbReference type="NCBI Taxonomy" id="523909"/>
    <lineage>
        <taxon>Viruses</taxon>
        <taxon>Viruses incertae sedis</taxon>
        <taxon>Naldaviricetes</taxon>
        <taxon>Lefavirales</taxon>
        <taxon>Hytrosaviridae</taxon>
        <taxon>Muscavirus</taxon>
        <taxon>Muscavirus musdomesticae</taxon>
    </lineage>
</organism>
<dbReference type="OrthoDB" id="9997at10239"/>
<dbReference type="KEGG" id="vg:6295406"/>
<keyword evidence="3" id="KW-1185">Reference proteome</keyword>
<feature type="transmembrane region" description="Helical" evidence="1">
    <location>
        <begin position="38"/>
        <end position="58"/>
    </location>
</feature>
<dbReference type="RefSeq" id="YP_001883434.1">
    <property type="nucleotide sequence ID" value="NC_010671.1"/>
</dbReference>
<dbReference type="GeneID" id="6295406"/>
<keyword evidence="1" id="KW-0472">Membrane</keyword>
<evidence type="ECO:0000256" key="1">
    <source>
        <dbReference type="SAM" id="Phobius"/>
    </source>
</evidence>
<evidence type="ECO:0000313" key="3">
    <source>
        <dbReference type="Proteomes" id="UP000011274"/>
    </source>
</evidence>
<protein>
    <submittedName>
        <fullName evidence="2">Per os infectivity factor-3</fullName>
    </submittedName>
</protein>
<organismHost>
    <name type="scientific">Musca domestica</name>
    <name type="common">House fly</name>
    <dbReference type="NCBI Taxonomy" id="7370"/>
</organismHost>
<evidence type="ECO:0000313" key="2">
    <source>
        <dbReference type="EMBL" id="ACD03565.1"/>
    </source>
</evidence>
<dbReference type="Proteomes" id="UP000011274">
    <property type="component" value="Segment"/>
</dbReference>
<reference evidence="2 3" key="1">
    <citation type="journal article" date="2008" name="Virology">
        <title>Sequence analysis of a non-classified, non-occluded DNA virus that causes salivary gland hypertrophy of Musca domestica, MdSGHV.</title>
        <authorList>
            <person name="Garcia-Maruniak A."/>
            <person name="Maruniak J.E."/>
            <person name="Farmerie W."/>
            <person name="Boucias D.G."/>
        </authorList>
    </citation>
    <scope>NUCLEOTIDE SEQUENCE [LARGE SCALE GENOMIC DNA]</scope>
    <source>
        <strain evidence="3">Isolate Musca domestica/United States/Boucias/-</strain>
    </source>
</reference>
<dbReference type="InterPro" id="IPR007703">
    <property type="entry name" value="PIF3"/>
</dbReference>
<proteinExistence type="predicted"/>
<accession>B2YG83</accession>
<sequence length="242" mass="27827">MVQFILRIRHDTDNVLFFTHIDDIMKATTATTTTVNTAATLFIIFIAFVLALIVYLICCQYYNQRVRRKNANVSSNDVVVGIPKLEEIFKRSRCADDKNITYCARDSDCAQICQSDQYKCGPNNTCTQFDTGTTQPQTIECNRKYGFYPILSAADELFAPQWICLNTRPQIFNSKQQFHKYICDGSDQLDPNNLFETCVCRPGKIKVRDEFRDIPLCVYRNQLPLFPNFTPITEEEETTTAT</sequence>
<gene>
    <name evidence="2" type="primary">pif-3</name>
    <name evidence="2" type="ORF">MdSGHV106</name>
</gene>
<name>B2YG83_MHVB</name>
<keyword evidence="1" id="KW-0812">Transmembrane</keyword>
<dbReference type="EMBL" id="EU522111">
    <property type="protein sequence ID" value="ACD03565.1"/>
    <property type="molecule type" value="Genomic_DNA"/>
</dbReference>
<keyword evidence="1" id="KW-1133">Transmembrane helix</keyword>